<dbReference type="GO" id="GO:0005739">
    <property type="term" value="C:mitochondrion"/>
    <property type="evidence" value="ECO:0007669"/>
    <property type="project" value="TreeGrafter"/>
</dbReference>
<dbReference type="PANTHER" id="PTHR21377">
    <property type="entry name" value="PROTEIN FAM210B, MITOCHONDRIAL"/>
    <property type="match status" value="1"/>
</dbReference>
<keyword evidence="3" id="KW-1185">Reference proteome</keyword>
<feature type="domain" description="DUF1279" evidence="1">
    <location>
        <begin position="56"/>
        <end position="161"/>
    </location>
</feature>
<accession>A0A4P9XZZ7</accession>
<dbReference type="EMBL" id="KZ988525">
    <property type="protein sequence ID" value="RKP12017.1"/>
    <property type="molecule type" value="Genomic_DNA"/>
</dbReference>
<sequence length="188" mass="20144">MRTGRPFLTPAAPRPLWTLARPRFALAPLKSRILPPTRLSSTQTPPPPKAKAPTGFRALTLKYGKAAFVVYMAISTVDLSICYVAVAAGGGGFVRQLETFLKGYLGDWVSFGKRAEIKEGESSSGTEDSDALSPIGIFVVAYAIHKLLAPLRVAITAATTPAAVRWAVARGWMKPLPKIRSSPPSTKP</sequence>
<dbReference type="PANTHER" id="PTHR21377:SF0">
    <property type="entry name" value="PROTEIN FAM210B, MITOCHONDRIAL"/>
    <property type="match status" value="1"/>
</dbReference>
<dbReference type="Proteomes" id="UP000267251">
    <property type="component" value="Unassembled WGS sequence"/>
</dbReference>
<evidence type="ECO:0000259" key="1">
    <source>
        <dbReference type="Pfam" id="PF06916"/>
    </source>
</evidence>
<evidence type="ECO:0000313" key="3">
    <source>
        <dbReference type="Proteomes" id="UP000267251"/>
    </source>
</evidence>
<dbReference type="Pfam" id="PF06916">
    <property type="entry name" value="FAM210A-B_dom"/>
    <property type="match status" value="1"/>
</dbReference>
<organism evidence="2 3">
    <name type="scientific">Piptocephalis cylindrospora</name>
    <dbReference type="NCBI Taxonomy" id="1907219"/>
    <lineage>
        <taxon>Eukaryota</taxon>
        <taxon>Fungi</taxon>
        <taxon>Fungi incertae sedis</taxon>
        <taxon>Zoopagomycota</taxon>
        <taxon>Zoopagomycotina</taxon>
        <taxon>Zoopagomycetes</taxon>
        <taxon>Zoopagales</taxon>
        <taxon>Piptocephalidaceae</taxon>
        <taxon>Piptocephalis</taxon>
    </lineage>
</organism>
<proteinExistence type="predicted"/>
<name>A0A4P9XZZ7_9FUNG</name>
<protein>
    <recommendedName>
        <fullName evidence="1">DUF1279 domain-containing protein</fullName>
    </recommendedName>
</protein>
<dbReference type="InterPro" id="IPR045866">
    <property type="entry name" value="FAM210A/B-like"/>
</dbReference>
<gene>
    <name evidence="2" type="ORF">BJ684DRAFT_17457</name>
</gene>
<dbReference type="AlphaFoldDB" id="A0A4P9XZZ7"/>
<evidence type="ECO:0000313" key="2">
    <source>
        <dbReference type="EMBL" id="RKP12017.1"/>
    </source>
</evidence>
<dbReference type="InterPro" id="IPR009688">
    <property type="entry name" value="FAM210A/B-like_dom"/>
</dbReference>
<reference evidence="3" key="1">
    <citation type="journal article" date="2018" name="Nat. Microbiol.">
        <title>Leveraging single-cell genomics to expand the fungal tree of life.</title>
        <authorList>
            <person name="Ahrendt S.R."/>
            <person name="Quandt C.A."/>
            <person name="Ciobanu D."/>
            <person name="Clum A."/>
            <person name="Salamov A."/>
            <person name="Andreopoulos B."/>
            <person name="Cheng J.F."/>
            <person name="Woyke T."/>
            <person name="Pelin A."/>
            <person name="Henrissat B."/>
            <person name="Reynolds N.K."/>
            <person name="Benny G.L."/>
            <person name="Smith M.E."/>
            <person name="James T.Y."/>
            <person name="Grigoriev I.V."/>
        </authorList>
    </citation>
    <scope>NUCLEOTIDE SEQUENCE [LARGE SCALE GENOMIC DNA]</scope>
</reference>
<dbReference type="OrthoDB" id="426386at2759"/>